<reference evidence="2 3" key="1">
    <citation type="journal article" date="2024" name="Chem. Sci.">
        <title>Discovery of megapolipeptins by genome mining of a Burkholderiales bacteria collection.</title>
        <authorList>
            <person name="Paulo B.S."/>
            <person name="Recchia M.J.J."/>
            <person name="Lee S."/>
            <person name="Fergusson C.H."/>
            <person name="Romanowski S.B."/>
            <person name="Hernandez A."/>
            <person name="Krull N."/>
            <person name="Liu D.Y."/>
            <person name="Cavanagh H."/>
            <person name="Bos A."/>
            <person name="Gray C.A."/>
            <person name="Murphy B.T."/>
            <person name="Linington R.G."/>
            <person name="Eustaquio A.S."/>
        </authorList>
    </citation>
    <scope>NUCLEOTIDE SEQUENCE [LARGE SCALE GENOMIC DNA]</scope>
    <source>
        <strain evidence="2 3">RL17-350-BIC-A</strain>
    </source>
</reference>
<comment type="caution">
    <text evidence="2">The sequence shown here is derived from an EMBL/GenBank/DDBJ whole genome shotgun (WGS) entry which is preliminary data.</text>
</comment>
<proteinExistence type="predicted"/>
<dbReference type="CDD" id="cd03046">
    <property type="entry name" value="GST_N_GTT1_like"/>
    <property type="match status" value="1"/>
</dbReference>
<dbReference type="Pfam" id="PF13409">
    <property type="entry name" value="GST_N_2"/>
    <property type="match status" value="1"/>
</dbReference>
<dbReference type="PANTHER" id="PTHR44051">
    <property type="entry name" value="GLUTATHIONE S-TRANSFERASE-RELATED"/>
    <property type="match status" value="1"/>
</dbReference>
<dbReference type="InterPro" id="IPR036249">
    <property type="entry name" value="Thioredoxin-like_sf"/>
</dbReference>
<dbReference type="EMBL" id="JAQQEZ010000079">
    <property type="protein sequence ID" value="MFM0008064.1"/>
    <property type="molecule type" value="Genomic_DNA"/>
</dbReference>
<dbReference type="InterPro" id="IPR036282">
    <property type="entry name" value="Glutathione-S-Trfase_C_sf"/>
</dbReference>
<dbReference type="Gene3D" id="3.40.30.10">
    <property type="entry name" value="Glutaredoxin"/>
    <property type="match status" value="1"/>
</dbReference>
<dbReference type="Proteomes" id="UP001629230">
    <property type="component" value="Unassembled WGS sequence"/>
</dbReference>
<name>A0ABW9B8N4_9BURK</name>
<evidence type="ECO:0000313" key="3">
    <source>
        <dbReference type="Proteomes" id="UP001629230"/>
    </source>
</evidence>
<organism evidence="2 3">
    <name type="scientific">Paraburkholderia dipogonis</name>
    <dbReference type="NCBI Taxonomy" id="1211383"/>
    <lineage>
        <taxon>Bacteria</taxon>
        <taxon>Pseudomonadati</taxon>
        <taxon>Pseudomonadota</taxon>
        <taxon>Betaproteobacteria</taxon>
        <taxon>Burkholderiales</taxon>
        <taxon>Burkholderiaceae</taxon>
        <taxon>Paraburkholderia</taxon>
    </lineage>
</organism>
<dbReference type="SFLD" id="SFLDS00019">
    <property type="entry name" value="Glutathione_Transferase_(cytos"/>
    <property type="match status" value="1"/>
</dbReference>
<dbReference type="SFLD" id="SFLDG01150">
    <property type="entry name" value="Main.1:_Beta-like"/>
    <property type="match status" value="1"/>
</dbReference>
<accession>A0ABW9B8N4</accession>
<dbReference type="InterPro" id="IPR040079">
    <property type="entry name" value="Glutathione_S-Trfase"/>
</dbReference>
<protein>
    <submittedName>
        <fullName evidence="2">Glutathione S-transferase family protein</fullName>
    </submittedName>
</protein>
<dbReference type="Gene3D" id="1.20.1050.10">
    <property type="match status" value="1"/>
</dbReference>
<dbReference type="SUPFAM" id="SSF52833">
    <property type="entry name" value="Thioredoxin-like"/>
    <property type="match status" value="1"/>
</dbReference>
<dbReference type="Pfam" id="PF13410">
    <property type="entry name" value="GST_C_2"/>
    <property type="match status" value="1"/>
</dbReference>
<evidence type="ECO:0000313" key="2">
    <source>
        <dbReference type="EMBL" id="MFM0008064.1"/>
    </source>
</evidence>
<evidence type="ECO:0000259" key="1">
    <source>
        <dbReference type="PROSITE" id="PS50404"/>
    </source>
</evidence>
<feature type="domain" description="GST N-terminal" evidence="1">
    <location>
        <begin position="1"/>
        <end position="79"/>
    </location>
</feature>
<dbReference type="PANTHER" id="PTHR44051:SF21">
    <property type="entry name" value="GLUTATHIONE S-TRANSFERASE FAMILY PROTEIN"/>
    <property type="match status" value="1"/>
</dbReference>
<dbReference type="RefSeq" id="WP_408182935.1">
    <property type="nucleotide sequence ID" value="NZ_JAQQEZ010000079.1"/>
</dbReference>
<keyword evidence="3" id="KW-1185">Reference proteome</keyword>
<gene>
    <name evidence="2" type="ORF">PQR57_44995</name>
</gene>
<dbReference type="SFLD" id="SFLDG00358">
    <property type="entry name" value="Main_(cytGST)"/>
    <property type="match status" value="1"/>
</dbReference>
<dbReference type="PROSITE" id="PS50404">
    <property type="entry name" value="GST_NTER"/>
    <property type="match status" value="1"/>
</dbReference>
<dbReference type="SUPFAM" id="SSF47616">
    <property type="entry name" value="GST C-terminal domain-like"/>
    <property type="match status" value="1"/>
</dbReference>
<dbReference type="InterPro" id="IPR004045">
    <property type="entry name" value="Glutathione_S-Trfase_N"/>
</dbReference>
<sequence length="214" mass="24427">MIDLYHCARSRSFRPLWMLEELQLPYRLHVLPFPPRVKAREYLGLNPLGTVPCFIDGDVIMTESSAICQYLADRDETHGFSVLPSDSTYARYLNFLSFGEATLTFPIAIYMRYTRLEPEETRAPRVANDYRRFFFGRLRAISAILSKDDYVCGGRFTAADISVGYALIFAAMNGLEDDFPPEVFAYLERLRARDAFRRALNAESAPNHQDGGQA</sequence>